<evidence type="ECO:0000256" key="1">
    <source>
        <dbReference type="ARBA" id="ARBA00007730"/>
    </source>
</evidence>
<feature type="domain" description="Aspartyl/asparaginy/proline hydroxylase" evidence="5">
    <location>
        <begin position="122"/>
        <end position="276"/>
    </location>
</feature>
<dbReference type="Gene3D" id="2.60.120.330">
    <property type="entry name" value="B-lactam Antibiotic, Isopenicillin N Synthase, Chain"/>
    <property type="match status" value="1"/>
</dbReference>
<dbReference type="InterPro" id="IPR027443">
    <property type="entry name" value="IPNS-like_sf"/>
</dbReference>
<feature type="signal peptide" evidence="4">
    <location>
        <begin position="1"/>
        <end position="21"/>
    </location>
</feature>
<accession>A0A7S1U6E0</accession>
<organism evidence="6">
    <name type="scientific">Phaeomonas parva</name>
    <dbReference type="NCBI Taxonomy" id="124430"/>
    <lineage>
        <taxon>Eukaryota</taxon>
        <taxon>Sar</taxon>
        <taxon>Stramenopiles</taxon>
        <taxon>Ochrophyta</taxon>
        <taxon>Pinguiophyceae</taxon>
        <taxon>Pinguiochrysidales</taxon>
        <taxon>Pinguiochrysidaceae</taxon>
        <taxon>Phaeomonas</taxon>
    </lineage>
</organism>
<evidence type="ECO:0000256" key="3">
    <source>
        <dbReference type="ARBA" id="ARBA00023002"/>
    </source>
</evidence>
<evidence type="ECO:0000256" key="2">
    <source>
        <dbReference type="ARBA" id="ARBA00022964"/>
    </source>
</evidence>
<keyword evidence="3" id="KW-0560">Oxidoreductase</keyword>
<dbReference type="Pfam" id="PF05118">
    <property type="entry name" value="Asp_Arg_Hydrox"/>
    <property type="match status" value="1"/>
</dbReference>
<dbReference type="EMBL" id="HBGJ01026125">
    <property type="protein sequence ID" value="CAD9258278.1"/>
    <property type="molecule type" value="Transcribed_RNA"/>
</dbReference>
<dbReference type="InterPro" id="IPR051821">
    <property type="entry name" value="Asp/Asn_beta-hydroxylase"/>
</dbReference>
<keyword evidence="4" id="KW-0732">Signal</keyword>
<evidence type="ECO:0000313" key="6">
    <source>
        <dbReference type="EMBL" id="CAD9258278.1"/>
    </source>
</evidence>
<dbReference type="SUPFAM" id="SSF51197">
    <property type="entry name" value="Clavaminate synthase-like"/>
    <property type="match status" value="1"/>
</dbReference>
<reference evidence="6" key="1">
    <citation type="submission" date="2021-01" db="EMBL/GenBank/DDBJ databases">
        <authorList>
            <person name="Corre E."/>
            <person name="Pelletier E."/>
            <person name="Niang G."/>
            <person name="Scheremetjew M."/>
            <person name="Finn R."/>
            <person name="Kale V."/>
            <person name="Holt S."/>
            <person name="Cochrane G."/>
            <person name="Meng A."/>
            <person name="Brown T."/>
            <person name="Cohen L."/>
        </authorList>
    </citation>
    <scope>NUCLEOTIDE SEQUENCE</scope>
    <source>
        <strain evidence="6">CCMP2877</strain>
    </source>
</reference>
<gene>
    <name evidence="6" type="ORF">PPAR1163_LOCUS16650</name>
</gene>
<feature type="chain" id="PRO_5030882997" description="Aspartyl/asparaginy/proline hydroxylase domain-containing protein" evidence="4">
    <location>
        <begin position="22"/>
        <end position="333"/>
    </location>
</feature>
<comment type="similarity">
    <text evidence="1">Belongs to the aspartyl/asparaginyl beta-hydroxylase family.</text>
</comment>
<keyword evidence="2" id="KW-0223">Dioxygenase</keyword>
<protein>
    <recommendedName>
        <fullName evidence="5">Aspartyl/asparaginy/proline hydroxylase domain-containing protein</fullName>
    </recommendedName>
</protein>
<name>A0A7S1U6E0_9STRA</name>
<dbReference type="PANTHER" id="PTHR46332:SF5">
    <property type="entry name" value="ASPARTATE BETA-HYDROXYLASE DOMAIN CONTAINING 2"/>
    <property type="match status" value="1"/>
</dbReference>
<evidence type="ECO:0000256" key="4">
    <source>
        <dbReference type="SAM" id="SignalP"/>
    </source>
</evidence>
<dbReference type="GO" id="GO:0051213">
    <property type="term" value="F:dioxygenase activity"/>
    <property type="evidence" value="ECO:0007669"/>
    <property type="project" value="UniProtKB-KW"/>
</dbReference>
<dbReference type="GO" id="GO:0016020">
    <property type="term" value="C:membrane"/>
    <property type="evidence" value="ECO:0007669"/>
    <property type="project" value="TreeGrafter"/>
</dbReference>
<dbReference type="PANTHER" id="PTHR46332">
    <property type="entry name" value="ASPARTATE BETA-HYDROXYLASE DOMAIN-CONTAINING PROTEIN 2"/>
    <property type="match status" value="1"/>
</dbReference>
<proteinExistence type="inferred from homology"/>
<sequence length="333" mass="36922">MAATMRRCAGPLLLVLLQAQAFRVARKPASARAALSMVASAGSDDGLTRRERFWRDVEANLRKMGRADELKRAYRFVASAKGQLPPPEPQGDFHQPCEEFVEGLKAQPWWDTAEFPWVAELEAQAPTIGAELQRYLAAEAEFVCDSAQRSVMGEGWSAVRLQRMGEWRTENTAAFPETTAILKGLDIPFAVRGIMFARQVPGSGVAPHSDARNFILTAHLGLKVPEDPTKAWMQVGAERRNWEENKAVIFDTSFEHSTGNESDEERVVLIIDFWHPDLSLPEREALQMVYDTRNKYDGAAIQAQEDAARGKEQKVEASGGGLFDAVKGMFGGN</sequence>
<dbReference type="InterPro" id="IPR007803">
    <property type="entry name" value="Asp/Arg/Pro-Hydrxlase"/>
</dbReference>
<dbReference type="AlphaFoldDB" id="A0A7S1U6E0"/>
<evidence type="ECO:0000259" key="5">
    <source>
        <dbReference type="Pfam" id="PF05118"/>
    </source>
</evidence>